<sequence>MNGRDRSTAPVALLAPLALFAVAAVSGCLGVASGPERGPADPRTVASPSACSGDETTPGVGPAGALPASAGGFELTANRSVVERGEPIAFELTNVADDRQTTGTRHRYALQRRVGGGWRTVTLFPSGRSGFNATALRHDPGEGIEWLFRASAAGFSTGKFVVCERLPAGDYRFVYDGPSSLLVRFELVDGDARPSAASTASSTQAGRSTASRSAVSTA</sequence>
<name>M0CCW2_9EURY</name>
<comment type="caution">
    <text evidence="2">The sequence shown here is derived from an EMBL/GenBank/DDBJ whole genome shotgun (WGS) entry which is preliminary data.</text>
</comment>
<evidence type="ECO:0000256" key="1">
    <source>
        <dbReference type="SAM" id="MobiDB-lite"/>
    </source>
</evidence>
<dbReference type="AlphaFoldDB" id="M0CCW2"/>
<dbReference type="Proteomes" id="UP000011626">
    <property type="component" value="Unassembled WGS sequence"/>
</dbReference>
<dbReference type="PROSITE" id="PS51257">
    <property type="entry name" value="PROKAR_LIPOPROTEIN"/>
    <property type="match status" value="1"/>
</dbReference>
<feature type="region of interest" description="Disordered" evidence="1">
    <location>
        <begin position="33"/>
        <end position="65"/>
    </location>
</feature>
<evidence type="ECO:0000313" key="2">
    <source>
        <dbReference type="EMBL" id="ELZ20202.1"/>
    </source>
</evidence>
<proteinExistence type="predicted"/>
<keyword evidence="3" id="KW-1185">Reference proteome</keyword>
<reference evidence="2 3" key="1">
    <citation type="journal article" date="2014" name="PLoS Genet.">
        <title>Phylogenetically driven sequencing of extremely halophilic archaea reveals strategies for static and dynamic osmo-response.</title>
        <authorList>
            <person name="Becker E.A."/>
            <person name="Seitzer P.M."/>
            <person name="Tritt A."/>
            <person name="Larsen D."/>
            <person name="Krusor M."/>
            <person name="Yao A.I."/>
            <person name="Wu D."/>
            <person name="Madern D."/>
            <person name="Eisen J.A."/>
            <person name="Darling A.E."/>
            <person name="Facciotti M.T."/>
        </authorList>
    </citation>
    <scope>NUCLEOTIDE SEQUENCE [LARGE SCALE GENOMIC DNA]</scope>
    <source>
        <strain evidence="2 3">2-9-1</strain>
    </source>
</reference>
<feature type="region of interest" description="Disordered" evidence="1">
    <location>
        <begin position="196"/>
        <end position="218"/>
    </location>
</feature>
<gene>
    <name evidence="2" type="ORF">C475_20552</name>
</gene>
<accession>M0CCW2</accession>
<protein>
    <submittedName>
        <fullName evidence="2">Uncharacterized protein</fullName>
    </submittedName>
</protein>
<evidence type="ECO:0000313" key="3">
    <source>
        <dbReference type="Proteomes" id="UP000011626"/>
    </source>
</evidence>
<dbReference type="eggNOG" id="arCOG07571">
    <property type="taxonomic scope" value="Archaea"/>
</dbReference>
<organism evidence="2 3">
    <name type="scientific">Halosimplex carlsbadense 2-9-1</name>
    <dbReference type="NCBI Taxonomy" id="797114"/>
    <lineage>
        <taxon>Archaea</taxon>
        <taxon>Methanobacteriati</taxon>
        <taxon>Methanobacteriota</taxon>
        <taxon>Stenosarchaea group</taxon>
        <taxon>Halobacteria</taxon>
        <taxon>Halobacteriales</taxon>
        <taxon>Haloarculaceae</taxon>
        <taxon>Halosimplex</taxon>
    </lineage>
</organism>
<dbReference type="EMBL" id="AOIU01000047">
    <property type="protein sequence ID" value="ELZ20202.1"/>
    <property type="molecule type" value="Genomic_DNA"/>
</dbReference>